<evidence type="ECO:0000313" key="10">
    <source>
        <dbReference type="EMBL" id="KII70893.1"/>
    </source>
</evidence>
<dbReference type="PIRSF" id="PIRSF037094">
    <property type="entry name" value="AP1_complex_gamma"/>
    <property type="match status" value="1"/>
</dbReference>
<dbReference type="GO" id="GO:0006886">
    <property type="term" value="P:intracellular protein transport"/>
    <property type="evidence" value="ECO:0007669"/>
    <property type="project" value="UniProtKB-UniRule"/>
</dbReference>
<dbReference type="GO" id="GO:0016192">
    <property type="term" value="P:vesicle-mediated transport"/>
    <property type="evidence" value="ECO:0007669"/>
    <property type="project" value="InterPro"/>
</dbReference>
<dbReference type="SUPFAM" id="SSF49348">
    <property type="entry name" value="Clathrin adaptor appendage domain"/>
    <property type="match status" value="1"/>
</dbReference>
<proteinExistence type="inferred from homology"/>
<evidence type="ECO:0000259" key="9">
    <source>
        <dbReference type="PROSITE" id="PS50180"/>
    </source>
</evidence>
<organism evidence="10 11">
    <name type="scientific">Thelohanellus kitauei</name>
    <name type="common">Myxosporean</name>
    <dbReference type="NCBI Taxonomy" id="669202"/>
    <lineage>
        <taxon>Eukaryota</taxon>
        <taxon>Metazoa</taxon>
        <taxon>Cnidaria</taxon>
        <taxon>Myxozoa</taxon>
        <taxon>Myxosporea</taxon>
        <taxon>Bivalvulida</taxon>
        <taxon>Platysporina</taxon>
        <taxon>Myxobolidae</taxon>
        <taxon>Thelohanellus</taxon>
    </lineage>
</organism>
<dbReference type="Gene3D" id="1.25.10.10">
    <property type="entry name" value="Leucine-rich Repeat Variant"/>
    <property type="match status" value="1"/>
</dbReference>
<dbReference type="InterPro" id="IPR050840">
    <property type="entry name" value="Adaptor_Complx_Large_Subunit"/>
</dbReference>
<keyword evidence="4 8" id="KW-0653">Protein transport</keyword>
<feature type="domain" description="GAE" evidence="9">
    <location>
        <begin position="657"/>
        <end position="771"/>
    </location>
</feature>
<evidence type="ECO:0000256" key="4">
    <source>
        <dbReference type="ARBA" id="ARBA00022927"/>
    </source>
</evidence>
<dbReference type="Gene3D" id="2.60.40.1230">
    <property type="match status" value="1"/>
</dbReference>
<comment type="subcellular location">
    <subcellularLocation>
        <location evidence="7">Endomembrane system</location>
        <topology evidence="7">Peripheral membrane protein</topology>
        <orientation evidence="7">Cytoplasmic side</orientation>
    </subcellularLocation>
    <subcellularLocation>
        <location evidence="1">Golgi apparatus</location>
    </subcellularLocation>
</comment>
<dbReference type="InterPro" id="IPR013041">
    <property type="entry name" value="Clathrin_app_Ig-like_sf"/>
</dbReference>
<keyword evidence="6 8" id="KW-0472">Membrane</keyword>
<evidence type="ECO:0000256" key="1">
    <source>
        <dbReference type="ARBA" id="ARBA00004555"/>
    </source>
</evidence>
<comment type="caution">
    <text evidence="10">The sequence shown here is derived from an EMBL/GenBank/DDBJ whole genome shotgun (WGS) entry which is preliminary data.</text>
</comment>
<dbReference type="AlphaFoldDB" id="A0A0C2JNE2"/>
<dbReference type="InterPro" id="IPR017107">
    <property type="entry name" value="AP1_complex_gsu"/>
</dbReference>
<dbReference type="PROSITE" id="PS50180">
    <property type="entry name" value="GAE"/>
    <property type="match status" value="1"/>
</dbReference>
<dbReference type="InterPro" id="IPR011989">
    <property type="entry name" value="ARM-like"/>
</dbReference>
<dbReference type="InterPro" id="IPR016024">
    <property type="entry name" value="ARM-type_fold"/>
</dbReference>
<protein>
    <recommendedName>
        <fullName evidence="8">AP-1 complex subunit gamma</fullName>
    </recommendedName>
</protein>
<sequence length="772" mass="88038">MNNLFAKTQLRDVVLFLKYCKSLKEEKAFIAKECAEIRDTFSSGTLQAQCVGLTKLLYFYVLGYPASYGQMECLKMISSQRFVDKRIGYLGCMLLLDENADIHLLLTNSLQTDLTSNKEIHQALALCAFAWYDNRFTSICSSDMARNLVSPVHTLVGHKSPYIKKKAILCANRMIIKSPELADTFLPDIRALFSHHDHSIVHCACIISTTMIELDKTKIDHFKKYEISNILVELLAKLSSTGAGLAYASHDICSPFIQMKALRLLSYLGVTKGDSMAKFESYLTRMFKSCSKDNSLTVYSILYEACRTVLTLNLGEYVNQLAIDMLGVMLASTDVCKSYAGLGILIKIAPSRPEIVKQYWDKIFFCLNKGDLLIQRRCIEFLFLIINENNFEVILKRCVVFLFVCKEDLAEYLTSQILSTLEKFSSHAEFYLKVFCDMLETSPQNLDERSISKFNALVAKYPEQQGHILKRMIQNLGCQVNKPLMISFSCWIVGEYSHLFSRLSFSDSAIIDVVREYQNIMDSDVHCHDTKRVALMGLFKIAANNPKMESLITKYVKRFCDGEDPELQQRAMEWIYLVEQSPNLIPLVYQKMSAEEPQRLHLQQNTRESTSSFMSLEDIFPASNNNVRHEVPLGPSTANTTSLIDDLFGPGFTNLEAKEARYDVCNINGLQLFFTYSRCQDKSLVNLNFHAINFSPISIQNVQCQFVLPSSISTFTTHAFIQELLPNHQNELTQFLSLHNPNKTNLKFKINLSFQIGMEKFFKTLEVDELTL</sequence>
<dbReference type="Proteomes" id="UP000031668">
    <property type="component" value="Unassembled WGS sequence"/>
</dbReference>
<evidence type="ECO:0000256" key="5">
    <source>
        <dbReference type="ARBA" id="ARBA00023034"/>
    </source>
</evidence>
<evidence type="ECO:0000256" key="2">
    <source>
        <dbReference type="ARBA" id="ARBA00006613"/>
    </source>
</evidence>
<name>A0A0C2JNE2_THEKT</name>
<dbReference type="InterPro" id="IPR002553">
    <property type="entry name" value="Clathrin/coatomer_adapt-like_N"/>
</dbReference>
<keyword evidence="8" id="KW-0968">Cytoplasmic vesicle</keyword>
<dbReference type="OrthoDB" id="28053at2759"/>
<evidence type="ECO:0000313" key="11">
    <source>
        <dbReference type="Proteomes" id="UP000031668"/>
    </source>
</evidence>
<dbReference type="SUPFAM" id="SSF48371">
    <property type="entry name" value="ARM repeat"/>
    <property type="match status" value="1"/>
</dbReference>
<reference evidence="10 11" key="1">
    <citation type="journal article" date="2014" name="Genome Biol. Evol.">
        <title>The genome of the myxosporean Thelohanellus kitauei shows adaptations to nutrient acquisition within its fish host.</title>
        <authorList>
            <person name="Yang Y."/>
            <person name="Xiong J."/>
            <person name="Zhou Z."/>
            <person name="Huo F."/>
            <person name="Miao W."/>
            <person name="Ran C."/>
            <person name="Liu Y."/>
            <person name="Zhang J."/>
            <person name="Feng J."/>
            <person name="Wang M."/>
            <person name="Wang M."/>
            <person name="Wang L."/>
            <person name="Yao B."/>
        </authorList>
    </citation>
    <scope>NUCLEOTIDE SEQUENCE [LARGE SCALE GENOMIC DNA]</scope>
    <source>
        <strain evidence="10">Wuqing</strain>
    </source>
</reference>
<evidence type="ECO:0000256" key="6">
    <source>
        <dbReference type="ARBA" id="ARBA00023136"/>
    </source>
</evidence>
<evidence type="ECO:0000256" key="7">
    <source>
        <dbReference type="ARBA" id="ARBA00029433"/>
    </source>
</evidence>
<evidence type="ECO:0000256" key="3">
    <source>
        <dbReference type="ARBA" id="ARBA00022448"/>
    </source>
</evidence>
<dbReference type="Pfam" id="PF01602">
    <property type="entry name" value="Adaptin_N"/>
    <property type="match status" value="1"/>
</dbReference>
<keyword evidence="5 8" id="KW-0333">Golgi apparatus</keyword>
<accession>A0A0C2JNE2</accession>
<dbReference type="GO" id="GO:0030121">
    <property type="term" value="C:AP-1 adaptor complex"/>
    <property type="evidence" value="ECO:0007669"/>
    <property type="project" value="InterPro"/>
</dbReference>
<dbReference type="PANTHER" id="PTHR22780">
    <property type="entry name" value="ADAPTIN, ALPHA/GAMMA/EPSILON"/>
    <property type="match status" value="1"/>
</dbReference>
<comment type="similarity">
    <text evidence="2 8">Belongs to the adaptor complexes large subunit family.</text>
</comment>
<keyword evidence="11" id="KW-1185">Reference proteome</keyword>
<dbReference type="EMBL" id="JWZT01001940">
    <property type="protein sequence ID" value="KII70893.1"/>
    <property type="molecule type" value="Genomic_DNA"/>
</dbReference>
<dbReference type="InterPro" id="IPR008153">
    <property type="entry name" value="GAE_dom"/>
</dbReference>
<evidence type="ECO:0000256" key="8">
    <source>
        <dbReference type="PIRNR" id="PIRNR037094"/>
    </source>
</evidence>
<dbReference type="OMA" id="REPNTKK"/>
<keyword evidence="3 8" id="KW-0813">Transport</keyword>
<gene>
    <name evidence="10" type="ORF">RF11_04328</name>
</gene>